<accession>A0AAW2VNS2</accession>
<protein>
    <submittedName>
        <fullName evidence="1">Uncharacterized protein</fullName>
    </submittedName>
</protein>
<reference evidence="1" key="1">
    <citation type="submission" date="2020-06" db="EMBL/GenBank/DDBJ databases">
        <authorList>
            <person name="Li T."/>
            <person name="Hu X."/>
            <person name="Zhang T."/>
            <person name="Song X."/>
            <person name="Zhang H."/>
            <person name="Dai N."/>
            <person name="Sheng W."/>
            <person name="Hou X."/>
            <person name="Wei L."/>
        </authorList>
    </citation>
    <scope>NUCLEOTIDE SEQUENCE</scope>
    <source>
        <strain evidence="1">G02</strain>
        <tissue evidence="1">Leaf</tissue>
    </source>
</reference>
<sequence>MFVLSKETGVETVIERFMRDGRRFGSTRYHCAVVQNQQVLLTSPAARMLRNEIVVNRPEEVFYFRYIPIIAAGVYEVRNMQVLKGGWEWSDGIKRLWLWDLRIRLCPNR</sequence>
<dbReference type="AlphaFoldDB" id="A0AAW2VNS2"/>
<gene>
    <name evidence="1" type="ORF">Sradi_0721800</name>
</gene>
<name>A0AAW2VNS2_SESRA</name>
<organism evidence="1">
    <name type="scientific">Sesamum radiatum</name>
    <name type="common">Black benniseed</name>
    <dbReference type="NCBI Taxonomy" id="300843"/>
    <lineage>
        <taxon>Eukaryota</taxon>
        <taxon>Viridiplantae</taxon>
        <taxon>Streptophyta</taxon>
        <taxon>Embryophyta</taxon>
        <taxon>Tracheophyta</taxon>
        <taxon>Spermatophyta</taxon>
        <taxon>Magnoliopsida</taxon>
        <taxon>eudicotyledons</taxon>
        <taxon>Gunneridae</taxon>
        <taxon>Pentapetalae</taxon>
        <taxon>asterids</taxon>
        <taxon>lamiids</taxon>
        <taxon>Lamiales</taxon>
        <taxon>Pedaliaceae</taxon>
        <taxon>Sesamum</taxon>
    </lineage>
</organism>
<dbReference type="EMBL" id="JACGWJ010000003">
    <property type="protein sequence ID" value="KAL0430958.1"/>
    <property type="molecule type" value="Genomic_DNA"/>
</dbReference>
<reference evidence="1" key="2">
    <citation type="journal article" date="2024" name="Plant">
        <title>Genomic evolution and insights into agronomic trait innovations of Sesamum species.</title>
        <authorList>
            <person name="Miao H."/>
            <person name="Wang L."/>
            <person name="Qu L."/>
            <person name="Liu H."/>
            <person name="Sun Y."/>
            <person name="Le M."/>
            <person name="Wang Q."/>
            <person name="Wei S."/>
            <person name="Zheng Y."/>
            <person name="Lin W."/>
            <person name="Duan Y."/>
            <person name="Cao H."/>
            <person name="Xiong S."/>
            <person name="Wang X."/>
            <person name="Wei L."/>
            <person name="Li C."/>
            <person name="Ma Q."/>
            <person name="Ju M."/>
            <person name="Zhao R."/>
            <person name="Li G."/>
            <person name="Mu C."/>
            <person name="Tian Q."/>
            <person name="Mei H."/>
            <person name="Zhang T."/>
            <person name="Gao T."/>
            <person name="Zhang H."/>
        </authorList>
    </citation>
    <scope>NUCLEOTIDE SEQUENCE</scope>
    <source>
        <strain evidence="1">G02</strain>
    </source>
</reference>
<comment type="caution">
    <text evidence="1">The sequence shown here is derived from an EMBL/GenBank/DDBJ whole genome shotgun (WGS) entry which is preliminary data.</text>
</comment>
<proteinExistence type="predicted"/>
<evidence type="ECO:0000313" key="1">
    <source>
        <dbReference type="EMBL" id="KAL0430958.1"/>
    </source>
</evidence>